<feature type="domain" description="Methyltransferase" evidence="2">
    <location>
        <begin position="39"/>
        <end position="147"/>
    </location>
</feature>
<evidence type="ECO:0000259" key="2">
    <source>
        <dbReference type="Pfam" id="PF13847"/>
    </source>
</evidence>
<dbReference type="PANTHER" id="PTHR43591">
    <property type="entry name" value="METHYLTRANSFERASE"/>
    <property type="match status" value="1"/>
</dbReference>
<dbReference type="OrthoDB" id="10017101at2759"/>
<dbReference type="Gene3D" id="3.40.50.150">
    <property type="entry name" value="Vaccinia Virus protein VP39"/>
    <property type="match status" value="1"/>
</dbReference>
<gene>
    <name evidence="3" type="ORF">AAL_04580</name>
</gene>
<evidence type="ECO:0000313" key="4">
    <source>
        <dbReference type="Proteomes" id="UP000078544"/>
    </source>
</evidence>
<dbReference type="PANTHER" id="PTHR43591:SF24">
    <property type="entry name" value="2-METHOXY-6-POLYPRENYL-1,4-BENZOQUINOL METHYLASE, MITOCHONDRIAL"/>
    <property type="match status" value="1"/>
</dbReference>
<dbReference type="EMBL" id="AZGY01000009">
    <property type="protein sequence ID" value="KZZ95349.1"/>
    <property type="molecule type" value="Genomic_DNA"/>
</dbReference>
<dbReference type="InterPro" id="IPR029063">
    <property type="entry name" value="SAM-dependent_MTases_sf"/>
</dbReference>
<accession>A0A168BIF7</accession>
<evidence type="ECO:0000256" key="1">
    <source>
        <dbReference type="ARBA" id="ARBA00038158"/>
    </source>
</evidence>
<dbReference type="Proteomes" id="UP000078544">
    <property type="component" value="Unassembled WGS sequence"/>
</dbReference>
<proteinExistence type="inferred from homology"/>
<sequence length="273" mass="30236">MSRKTENATYTHGHHASVLRSHTWRTAKNSAAYLLPHIKPDMVVLDIGCGPGTITVDLATHVPQGRVIGLERAAGVLDQARAVAEERGLQNIHFVTGDANELTYPDDSFDVVLCHQVLQHVKDPVGVLREMRRVVKRGGIVGARESDYGSFAWFPEVEGMGDWLALYRKVARANGGEPDAGRMMHAWAKRAGFPAASITCSASSWCYNTREEIAWWSDLWSERTVASSFADTAVAAKAATREELEAVARTWQRWGQEDDAWFSVLSGEILCRK</sequence>
<dbReference type="AlphaFoldDB" id="A0A168BIF7"/>
<dbReference type="GO" id="GO:0032259">
    <property type="term" value="P:methylation"/>
    <property type="evidence" value="ECO:0007669"/>
    <property type="project" value="UniProtKB-KW"/>
</dbReference>
<name>A0A168BIF7_9HYPO</name>
<dbReference type="InterPro" id="IPR025714">
    <property type="entry name" value="Methyltranfer_dom"/>
</dbReference>
<keyword evidence="3" id="KW-0808">Transferase</keyword>
<dbReference type="SUPFAM" id="SSF53335">
    <property type="entry name" value="S-adenosyl-L-methionine-dependent methyltransferases"/>
    <property type="match status" value="1"/>
</dbReference>
<comment type="similarity">
    <text evidence="1">Belongs to the methyltransferase superfamily. LaeA methyltransferase family.</text>
</comment>
<protein>
    <submittedName>
        <fullName evidence="3">Methyltransferase type 11</fullName>
    </submittedName>
</protein>
<keyword evidence="4" id="KW-1185">Reference proteome</keyword>
<dbReference type="CDD" id="cd02440">
    <property type="entry name" value="AdoMet_MTases"/>
    <property type="match status" value="1"/>
</dbReference>
<dbReference type="Pfam" id="PF13847">
    <property type="entry name" value="Methyltransf_31"/>
    <property type="match status" value="1"/>
</dbReference>
<dbReference type="GO" id="GO:0008168">
    <property type="term" value="F:methyltransferase activity"/>
    <property type="evidence" value="ECO:0007669"/>
    <property type="project" value="UniProtKB-KW"/>
</dbReference>
<organism evidence="3 4">
    <name type="scientific">Moelleriella libera RCEF 2490</name>
    <dbReference type="NCBI Taxonomy" id="1081109"/>
    <lineage>
        <taxon>Eukaryota</taxon>
        <taxon>Fungi</taxon>
        <taxon>Dikarya</taxon>
        <taxon>Ascomycota</taxon>
        <taxon>Pezizomycotina</taxon>
        <taxon>Sordariomycetes</taxon>
        <taxon>Hypocreomycetidae</taxon>
        <taxon>Hypocreales</taxon>
        <taxon>Clavicipitaceae</taxon>
        <taxon>Moelleriella</taxon>
    </lineage>
</organism>
<dbReference type="STRING" id="1081109.A0A168BIF7"/>
<evidence type="ECO:0000313" key="3">
    <source>
        <dbReference type="EMBL" id="KZZ95349.1"/>
    </source>
</evidence>
<keyword evidence="3" id="KW-0489">Methyltransferase</keyword>
<comment type="caution">
    <text evidence="3">The sequence shown here is derived from an EMBL/GenBank/DDBJ whole genome shotgun (WGS) entry which is preliminary data.</text>
</comment>
<reference evidence="3 4" key="1">
    <citation type="journal article" date="2016" name="Genome Biol. Evol.">
        <title>Divergent and convergent evolution of fungal pathogenicity.</title>
        <authorList>
            <person name="Shang Y."/>
            <person name="Xiao G."/>
            <person name="Zheng P."/>
            <person name="Cen K."/>
            <person name="Zhan S."/>
            <person name="Wang C."/>
        </authorList>
    </citation>
    <scope>NUCLEOTIDE SEQUENCE [LARGE SCALE GENOMIC DNA]</scope>
    <source>
        <strain evidence="3 4">RCEF 2490</strain>
    </source>
</reference>